<evidence type="ECO:0000256" key="6">
    <source>
        <dbReference type="ARBA" id="ARBA00022989"/>
    </source>
</evidence>
<proteinExistence type="predicted"/>
<evidence type="ECO:0000256" key="2">
    <source>
        <dbReference type="ARBA" id="ARBA00022676"/>
    </source>
</evidence>
<dbReference type="RefSeq" id="WP_145270748.1">
    <property type="nucleotide sequence ID" value="NZ_CP036272.1"/>
</dbReference>
<keyword evidence="1" id="KW-1003">Cell membrane</keyword>
<gene>
    <name evidence="11" type="primary">arnC</name>
    <name evidence="11" type="ORF">SV7mr_16090</name>
</gene>
<evidence type="ECO:0000256" key="4">
    <source>
        <dbReference type="ARBA" id="ARBA00022692"/>
    </source>
</evidence>
<keyword evidence="3 11" id="KW-0808">Transferase</keyword>
<dbReference type="GO" id="GO:0005886">
    <property type="term" value="C:plasma membrane"/>
    <property type="evidence" value="ECO:0007669"/>
    <property type="project" value="TreeGrafter"/>
</dbReference>
<dbReference type="GO" id="GO:0099621">
    <property type="term" value="F:undecaprenyl-phosphate 4-deoxy-4-formamido-L-arabinose transferase activity"/>
    <property type="evidence" value="ECO:0007669"/>
    <property type="project" value="UniProtKB-EC"/>
</dbReference>
<dbReference type="InterPro" id="IPR029044">
    <property type="entry name" value="Nucleotide-diphossugar_trans"/>
</dbReference>
<dbReference type="InterPro" id="IPR001173">
    <property type="entry name" value="Glyco_trans_2-like"/>
</dbReference>
<keyword evidence="7 9" id="KW-0472">Membrane</keyword>
<evidence type="ECO:0000256" key="5">
    <source>
        <dbReference type="ARBA" id="ARBA00022985"/>
    </source>
</evidence>
<keyword evidence="5" id="KW-0448">Lipopolysaccharide biosynthesis</keyword>
<keyword evidence="4 9" id="KW-0812">Transmembrane</keyword>
<protein>
    <submittedName>
        <fullName evidence="11">Undecaprenyl-phosphate 4-deoxy-4-formamido-L-arabinose transferase</fullName>
        <ecNumber evidence="11">2.4.2.53</ecNumber>
    </submittedName>
</protein>
<keyword evidence="12" id="KW-1185">Reference proteome</keyword>
<dbReference type="Gene3D" id="3.90.550.10">
    <property type="entry name" value="Spore Coat Polysaccharide Biosynthesis Protein SpsA, Chain A"/>
    <property type="match status" value="1"/>
</dbReference>
<feature type="transmembrane region" description="Helical" evidence="9">
    <location>
        <begin position="235"/>
        <end position="258"/>
    </location>
</feature>
<feature type="compositionally biased region" description="Low complexity" evidence="8">
    <location>
        <begin position="381"/>
        <end position="394"/>
    </location>
</feature>
<evidence type="ECO:0000256" key="3">
    <source>
        <dbReference type="ARBA" id="ARBA00022679"/>
    </source>
</evidence>
<dbReference type="SUPFAM" id="SSF53448">
    <property type="entry name" value="Nucleotide-diphospho-sugar transferases"/>
    <property type="match status" value="1"/>
</dbReference>
<dbReference type="AlphaFoldDB" id="A0A517SSM9"/>
<dbReference type="EC" id="2.4.2.53" evidence="11"/>
<feature type="transmembrane region" description="Helical" evidence="9">
    <location>
        <begin position="278"/>
        <end position="304"/>
    </location>
</feature>
<organism evidence="11 12">
    <name type="scientific">Stieleria bergensis</name>
    <dbReference type="NCBI Taxonomy" id="2528025"/>
    <lineage>
        <taxon>Bacteria</taxon>
        <taxon>Pseudomonadati</taxon>
        <taxon>Planctomycetota</taxon>
        <taxon>Planctomycetia</taxon>
        <taxon>Pirellulales</taxon>
        <taxon>Pirellulaceae</taxon>
        <taxon>Stieleria</taxon>
    </lineage>
</organism>
<dbReference type="Pfam" id="PF00535">
    <property type="entry name" value="Glycos_transf_2"/>
    <property type="match status" value="1"/>
</dbReference>
<keyword evidence="2 11" id="KW-0328">Glycosyltransferase</keyword>
<sequence length="394" mass="43507">MNGPFETATFVIPTMDEQDTVATLVEQIDQTCQAMHLRHEILFVDDGSTDETWQRISELCQRHDHVQGIRFRRNFGKAAALSAGFARAGGDVVFTMDADLQDDPVEIPKFIEKLNEGHDVVSGWKQKRKDALDKTLPSKVFNWMVSKMTGVKLNDHNCGFKAYRQGVVKDVVLYGERHRFVPVLAAARGWRVGEVPVVHHARQFGQSKYGVSRLAKGFLDLISIFFLTTFGKRPLHFVGAMGMLFFFSGGLLMGWLTLRKIAGAVFESVSPLILHESAQFYYCITAILLGAQMFLAGLIAELIVSLSEQSRTPYSILEFAGTMAGDQHDDPSSSDNDDRDDQNGQAPSAPVGQDGSPQAAQSGWETHQDVSADDEPEDINLESLSMLSSSGVSE</sequence>
<dbReference type="Proteomes" id="UP000315003">
    <property type="component" value="Chromosome"/>
</dbReference>
<name>A0A517SSM9_9BACT</name>
<evidence type="ECO:0000256" key="8">
    <source>
        <dbReference type="SAM" id="MobiDB-lite"/>
    </source>
</evidence>
<evidence type="ECO:0000313" key="12">
    <source>
        <dbReference type="Proteomes" id="UP000315003"/>
    </source>
</evidence>
<dbReference type="CDD" id="cd04187">
    <property type="entry name" value="DPM1_like_bac"/>
    <property type="match status" value="1"/>
</dbReference>
<keyword evidence="6 9" id="KW-1133">Transmembrane helix</keyword>
<evidence type="ECO:0000259" key="10">
    <source>
        <dbReference type="Pfam" id="PF00535"/>
    </source>
</evidence>
<feature type="compositionally biased region" description="Acidic residues" evidence="8">
    <location>
        <begin position="371"/>
        <end position="380"/>
    </location>
</feature>
<dbReference type="EMBL" id="CP036272">
    <property type="protein sequence ID" value="QDT59103.1"/>
    <property type="molecule type" value="Genomic_DNA"/>
</dbReference>
<dbReference type="GO" id="GO:0009103">
    <property type="term" value="P:lipopolysaccharide biosynthetic process"/>
    <property type="evidence" value="ECO:0007669"/>
    <property type="project" value="UniProtKB-KW"/>
</dbReference>
<dbReference type="PANTHER" id="PTHR48090">
    <property type="entry name" value="UNDECAPRENYL-PHOSPHATE 4-DEOXY-4-FORMAMIDO-L-ARABINOSE TRANSFERASE-RELATED"/>
    <property type="match status" value="1"/>
</dbReference>
<dbReference type="PANTHER" id="PTHR48090:SF3">
    <property type="entry name" value="UNDECAPRENYL-PHOSPHATE 4-DEOXY-4-FORMAMIDO-L-ARABINOSE TRANSFERASE"/>
    <property type="match status" value="1"/>
</dbReference>
<evidence type="ECO:0000256" key="7">
    <source>
        <dbReference type="ARBA" id="ARBA00023136"/>
    </source>
</evidence>
<dbReference type="InterPro" id="IPR050256">
    <property type="entry name" value="Glycosyltransferase_2"/>
</dbReference>
<evidence type="ECO:0000313" key="11">
    <source>
        <dbReference type="EMBL" id="QDT59103.1"/>
    </source>
</evidence>
<feature type="region of interest" description="Disordered" evidence="8">
    <location>
        <begin position="324"/>
        <end position="394"/>
    </location>
</feature>
<feature type="compositionally biased region" description="Polar residues" evidence="8">
    <location>
        <begin position="355"/>
        <end position="365"/>
    </location>
</feature>
<dbReference type="OrthoDB" id="9807778at2"/>
<accession>A0A517SSM9</accession>
<evidence type="ECO:0000256" key="1">
    <source>
        <dbReference type="ARBA" id="ARBA00022475"/>
    </source>
</evidence>
<evidence type="ECO:0000256" key="9">
    <source>
        <dbReference type="SAM" id="Phobius"/>
    </source>
</evidence>
<reference evidence="11 12" key="1">
    <citation type="submission" date="2019-02" db="EMBL/GenBank/DDBJ databases">
        <title>Deep-cultivation of Planctomycetes and their phenomic and genomic characterization uncovers novel biology.</title>
        <authorList>
            <person name="Wiegand S."/>
            <person name="Jogler M."/>
            <person name="Boedeker C."/>
            <person name="Pinto D."/>
            <person name="Vollmers J."/>
            <person name="Rivas-Marin E."/>
            <person name="Kohn T."/>
            <person name="Peeters S.H."/>
            <person name="Heuer A."/>
            <person name="Rast P."/>
            <person name="Oberbeckmann S."/>
            <person name="Bunk B."/>
            <person name="Jeske O."/>
            <person name="Meyerdierks A."/>
            <person name="Storesund J.E."/>
            <person name="Kallscheuer N."/>
            <person name="Luecker S."/>
            <person name="Lage O.M."/>
            <person name="Pohl T."/>
            <person name="Merkel B.J."/>
            <person name="Hornburger P."/>
            <person name="Mueller R.-W."/>
            <person name="Bruemmer F."/>
            <person name="Labrenz M."/>
            <person name="Spormann A.M."/>
            <person name="Op den Camp H."/>
            <person name="Overmann J."/>
            <person name="Amann R."/>
            <person name="Jetten M.S.M."/>
            <person name="Mascher T."/>
            <person name="Medema M.H."/>
            <person name="Devos D.P."/>
            <person name="Kaster A.-K."/>
            <person name="Ovreas L."/>
            <person name="Rohde M."/>
            <person name="Galperin M.Y."/>
            <person name="Jogler C."/>
        </authorList>
    </citation>
    <scope>NUCLEOTIDE SEQUENCE [LARGE SCALE GENOMIC DNA]</scope>
    <source>
        <strain evidence="11 12">SV_7m_r</strain>
    </source>
</reference>
<feature type="domain" description="Glycosyltransferase 2-like" evidence="10">
    <location>
        <begin position="10"/>
        <end position="168"/>
    </location>
</feature>